<evidence type="ECO:0000313" key="2">
    <source>
        <dbReference type="Proteomes" id="UP001470288"/>
    </source>
</evidence>
<dbReference type="Gene3D" id="1.10.150.240">
    <property type="entry name" value="Putative phosphatase, domain 2"/>
    <property type="match status" value="1"/>
</dbReference>
<keyword evidence="1" id="KW-0378">Hydrolase</keyword>
<dbReference type="SFLD" id="SFLDG01129">
    <property type="entry name" value="C1.5:_HAD__Beta-PGM__Phosphata"/>
    <property type="match status" value="1"/>
</dbReference>
<dbReference type="NCBIfam" id="TIGR01549">
    <property type="entry name" value="HAD-SF-IA-v1"/>
    <property type="match status" value="1"/>
</dbReference>
<dbReference type="Pfam" id="PF00702">
    <property type="entry name" value="Hydrolase"/>
    <property type="match status" value="1"/>
</dbReference>
<dbReference type="PANTHER" id="PTHR47478:SF1">
    <property type="entry name" value="PYRIMIDINE 5'-NUCLEOTIDASE YJJG"/>
    <property type="match status" value="1"/>
</dbReference>
<dbReference type="Proteomes" id="UP001470288">
    <property type="component" value="Unassembled WGS sequence"/>
</dbReference>
<dbReference type="InterPro" id="IPR023214">
    <property type="entry name" value="HAD_sf"/>
</dbReference>
<dbReference type="EMBL" id="JBBMFC010000013">
    <property type="protein sequence ID" value="MEQ2578903.1"/>
    <property type="molecule type" value="Genomic_DNA"/>
</dbReference>
<name>A0ABV1I137_9FIRM</name>
<dbReference type="InterPro" id="IPR052550">
    <property type="entry name" value="Pyrimidine_5'-ntase_YjjG"/>
</dbReference>
<accession>A0ABV1I137</accession>
<dbReference type="EC" id="3.1.3.5" evidence="1"/>
<evidence type="ECO:0000313" key="1">
    <source>
        <dbReference type="EMBL" id="MEQ2578903.1"/>
    </source>
</evidence>
<dbReference type="InterPro" id="IPR006439">
    <property type="entry name" value="HAD-SF_hydro_IA"/>
</dbReference>
<dbReference type="Gene3D" id="3.40.50.1000">
    <property type="entry name" value="HAD superfamily/HAD-like"/>
    <property type="match status" value="1"/>
</dbReference>
<organism evidence="1 2">
    <name type="scientific">Hominiventricola aquisgranensis</name>
    <dbReference type="NCBI Taxonomy" id="3133164"/>
    <lineage>
        <taxon>Bacteria</taxon>
        <taxon>Bacillati</taxon>
        <taxon>Bacillota</taxon>
        <taxon>Clostridia</taxon>
        <taxon>Lachnospirales</taxon>
        <taxon>Lachnospiraceae</taxon>
        <taxon>Hominiventricola</taxon>
    </lineage>
</organism>
<dbReference type="SUPFAM" id="SSF56784">
    <property type="entry name" value="HAD-like"/>
    <property type="match status" value="1"/>
</dbReference>
<dbReference type="InterPro" id="IPR036412">
    <property type="entry name" value="HAD-like_sf"/>
</dbReference>
<sequence>MELKAIFLDIDNTLLDFDAAAQQSMEESFHKFGLSFHPEMMSIFNEENDKIWQRIEKKELSIADLPHVRWQTILPKLGLQADGEAMEKEFKSRLHTSAVPVEGALEILSYLHEKYMLCAASNGPYRQQLNRLEKAGMLGYFTNCFVSEQMGVEKPSQKFFDGCFTELPGILPEETMMIGDSLTADMAGGRQAGMHTCWYDRKQKSASGALIPGMEYVDDTILDLLELKELL</sequence>
<dbReference type="GO" id="GO:0008253">
    <property type="term" value="F:5'-nucleotidase activity"/>
    <property type="evidence" value="ECO:0007669"/>
    <property type="project" value="UniProtKB-EC"/>
</dbReference>
<dbReference type="SFLD" id="SFLDS00003">
    <property type="entry name" value="Haloacid_Dehalogenase"/>
    <property type="match status" value="1"/>
</dbReference>
<proteinExistence type="predicted"/>
<reference evidence="1 2" key="1">
    <citation type="submission" date="2024-03" db="EMBL/GenBank/DDBJ databases">
        <title>Human intestinal bacterial collection.</title>
        <authorList>
            <person name="Pauvert C."/>
            <person name="Hitch T.C.A."/>
            <person name="Clavel T."/>
        </authorList>
    </citation>
    <scope>NUCLEOTIDE SEQUENCE [LARGE SCALE GENOMIC DNA]</scope>
    <source>
        <strain evidence="1 2">CLA-AA-H78B</strain>
    </source>
</reference>
<dbReference type="NCBIfam" id="TIGR02254">
    <property type="entry name" value="YjjG_YfnB"/>
    <property type="match status" value="1"/>
</dbReference>
<comment type="caution">
    <text evidence="1">The sequence shown here is derived from an EMBL/GenBank/DDBJ whole genome shotgun (WGS) entry which is preliminary data.</text>
</comment>
<dbReference type="PANTHER" id="PTHR47478">
    <property type="match status" value="1"/>
</dbReference>
<protein>
    <submittedName>
        <fullName evidence="1">YjjG family noncanonical pyrimidine nucleotidase</fullName>
        <ecNumber evidence="1">3.1.3.5</ecNumber>
    </submittedName>
</protein>
<keyword evidence="2" id="KW-1185">Reference proteome</keyword>
<dbReference type="InterPro" id="IPR011951">
    <property type="entry name" value="HAD-SF_hydro_IA_YjjG/PynA"/>
</dbReference>
<dbReference type="InterPro" id="IPR023198">
    <property type="entry name" value="PGP-like_dom2"/>
</dbReference>
<gene>
    <name evidence="1" type="ORF">WMO62_08630</name>
</gene>
<dbReference type="RefSeq" id="WP_349144435.1">
    <property type="nucleotide sequence ID" value="NZ_JBBMFC010000013.1"/>
</dbReference>